<evidence type="ECO:0000256" key="11">
    <source>
        <dbReference type="PIRSR" id="PIRSR006268-2"/>
    </source>
</evidence>
<comment type="subcellular location">
    <subcellularLocation>
        <location evidence="12">Cell inner membrane</location>
        <topology evidence="12">Lipid-anchor</topology>
        <orientation evidence="12">Periplasmic side</orientation>
    </subcellularLocation>
</comment>
<protein>
    <recommendedName>
        <fullName evidence="2 10">FAD:protein FMN transferase</fullName>
        <ecNumber evidence="1 10">2.7.1.180</ecNumber>
    </recommendedName>
    <alternativeName>
        <fullName evidence="8 10">Flavin transferase</fullName>
    </alternativeName>
</protein>
<evidence type="ECO:0000256" key="10">
    <source>
        <dbReference type="PIRNR" id="PIRNR006268"/>
    </source>
</evidence>
<dbReference type="PIRSF" id="PIRSF006268">
    <property type="entry name" value="ApbE"/>
    <property type="match status" value="1"/>
</dbReference>
<dbReference type="EMBL" id="OFSM01000009">
    <property type="protein sequence ID" value="SOY29337.1"/>
    <property type="molecule type" value="Genomic_DNA"/>
</dbReference>
<evidence type="ECO:0000256" key="9">
    <source>
        <dbReference type="ARBA" id="ARBA00048540"/>
    </source>
</evidence>
<dbReference type="OrthoDB" id="9778595at2"/>
<evidence type="ECO:0000256" key="8">
    <source>
        <dbReference type="ARBA" id="ARBA00031306"/>
    </source>
</evidence>
<keyword evidence="7 10" id="KW-0460">Magnesium</keyword>
<feature type="region of interest" description="Disordered" evidence="13">
    <location>
        <begin position="34"/>
        <end position="54"/>
    </location>
</feature>
<keyword evidence="12" id="KW-0997">Cell inner membrane</keyword>
<dbReference type="InterPro" id="IPR024932">
    <property type="entry name" value="ApbE"/>
</dbReference>
<feature type="binding site" evidence="11">
    <location>
        <position position="212"/>
    </location>
    <ligand>
        <name>Mg(2+)</name>
        <dbReference type="ChEBI" id="CHEBI:18420"/>
    </ligand>
</feature>
<evidence type="ECO:0000256" key="2">
    <source>
        <dbReference type="ARBA" id="ARBA00016337"/>
    </source>
</evidence>
<gene>
    <name evidence="14" type="primary">apbE_1</name>
    <name evidence="14" type="ORF">AMURIS_02052</name>
</gene>
<feature type="binding site" evidence="11">
    <location>
        <position position="327"/>
    </location>
    <ligand>
        <name>Mg(2+)</name>
        <dbReference type="ChEBI" id="CHEBI:18420"/>
    </ligand>
</feature>
<keyword evidence="12 14" id="KW-0449">Lipoprotein</keyword>
<dbReference type="PANTHER" id="PTHR30040:SF2">
    <property type="entry name" value="FAD:PROTEIN FMN TRANSFERASE"/>
    <property type="match status" value="1"/>
</dbReference>
<evidence type="ECO:0000256" key="13">
    <source>
        <dbReference type="SAM" id="MobiDB-lite"/>
    </source>
</evidence>
<feature type="chain" id="PRO_5039756720" description="FAD:protein FMN transferase" evidence="12">
    <location>
        <begin position="26"/>
        <end position="374"/>
    </location>
</feature>
<dbReference type="GO" id="GO:0005886">
    <property type="term" value="C:plasma membrane"/>
    <property type="evidence" value="ECO:0007669"/>
    <property type="project" value="UniProtKB-SubCell"/>
</dbReference>
<keyword evidence="12" id="KW-1003">Cell membrane</keyword>
<reference evidence="14 15" key="1">
    <citation type="submission" date="2018-01" db="EMBL/GenBank/DDBJ databases">
        <authorList>
            <person name="Gaut B.S."/>
            <person name="Morton B.R."/>
            <person name="Clegg M.T."/>
            <person name="Duvall M.R."/>
        </authorList>
    </citation>
    <scope>NUCLEOTIDE SEQUENCE [LARGE SCALE GENOMIC DNA]</scope>
    <source>
        <strain evidence="14">GP69</strain>
    </source>
</reference>
<dbReference type="EC" id="2.7.1.180" evidence="1 10"/>
<evidence type="ECO:0000313" key="14">
    <source>
        <dbReference type="EMBL" id="SOY29337.1"/>
    </source>
</evidence>
<feature type="binding site" evidence="11">
    <location>
        <position position="331"/>
    </location>
    <ligand>
        <name>Mg(2+)</name>
        <dbReference type="ChEBI" id="CHEBI:18420"/>
    </ligand>
</feature>
<dbReference type="Pfam" id="PF02424">
    <property type="entry name" value="ApbE"/>
    <property type="match status" value="1"/>
</dbReference>
<evidence type="ECO:0000313" key="15">
    <source>
        <dbReference type="Proteomes" id="UP000236311"/>
    </source>
</evidence>
<dbReference type="InterPro" id="IPR003374">
    <property type="entry name" value="ApbE-like_sf"/>
</dbReference>
<evidence type="ECO:0000256" key="6">
    <source>
        <dbReference type="ARBA" id="ARBA00022827"/>
    </source>
</evidence>
<keyword evidence="5 10" id="KW-0479">Metal-binding</keyword>
<keyword evidence="15" id="KW-1185">Reference proteome</keyword>
<organism evidence="14 15">
    <name type="scientific">Acetatifactor muris</name>
    <dbReference type="NCBI Taxonomy" id="879566"/>
    <lineage>
        <taxon>Bacteria</taxon>
        <taxon>Bacillati</taxon>
        <taxon>Bacillota</taxon>
        <taxon>Clostridia</taxon>
        <taxon>Lachnospirales</taxon>
        <taxon>Lachnospiraceae</taxon>
        <taxon>Acetatifactor</taxon>
    </lineage>
</organism>
<evidence type="ECO:0000256" key="5">
    <source>
        <dbReference type="ARBA" id="ARBA00022723"/>
    </source>
</evidence>
<dbReference type="Proteomes" id="UP000236311">
    <property type="component" value="Unassembled WGS sequence"/>
</dbReference>
<dbReference type="PANTHER" id="PTHR30040">
    <property type="entry name" value="THIAMINE BIOSYNTHESIS LIPOPROTEIN APBE"/>
    <property type="match status" value="1"/>
</dbReference>
<dbReference type="SUPFAM" id="SSF143631">
    <property type="entry name" value="ApbE-like"/>
    <property type="match status" value="1"/>
</dbReference>
<evidence type="ECO:0000256" key="12">
    <source>
        <dbReference type="RuleBase" id="RU363002"/>
    </source>
</evidence>
<comment type="function">
    <text evidence="12">Flavin transferase that catalyzes the transfer of the FMN moiety of FAD and its covalent binding to the hydroxyl group of a threonine residue in a target flavoprotein.</text>
</comment>
<feature type="signal peptide" evidence="12">
    <location>
        <begin position="1"/>
        <end position="25"/>
    </location>
</feature>
<dbReference type="AlphaFoldDB" id="A0A2K4ZFU5"/>
<evidence type="ECO:0000256" key="7">
    <source>
        <dbReference type="ARBA" id="ARBA00022842"/>
    </source>
</evidence>
<name>A0A2K4ZFU5_9FIRM</name>
<comment type="similarity">
    <text evidence="10 12">Belongs to the ApbE family.</text>
</comment>
<keyword evidence="3 10" id="KW-0285">Flavoprotein</keyword>
<accession>A0A2K4ZFU5</accession>
<evidence type="ECO:0000256" key="1">
    <source>
        <dbReference type="ARBA" id="ARBA00011955"/>
    </source>
</evidence>
<sequence>MKRFLKSATVLVLWLAVFSCCGCGAGGDRHLSGMEGGDTAEGQEDSSDSDKDNGKTAAWQYVDTAMGTVIRQTIYGTEGTAEAFSEEVMTLLAELESGELSWRMESSEVYRINASAGNEEGCTLSEEMAQLLQSCVELYEKAEGAFDVTLGPVSRLWNIDRWAAEGEGENFQPPSSEAIREAVSLCGSDRLRLEKDSARIFLPEGMQLDLGAVGKGVALSRICELLEKQTEISGAVISLGGSILTWGSKPDGSVWKVGIVNPFDTSSNIGILSLEGQWCISTSGDYERYVEVDGVRYHHILDPATGCPSVSSVRGVSILSQDGFSGDGLSTACFILGPEKGMALAAAYDAEVLFVLADGEIIMSDGMKEYFKPM</sequence>
<keyword evidence="12" id="KW-0472">Membrane</keyword>
<dbReference type="GO" id="GO:0046872">
    <property type="term" value="F:metal ion binding"/>
    <property type="evidence" value="ECO:0007669"/>
    <property type="project" value="UniProtKB-UniRule"/>
</dbReference>
<dbReference type="GO" id="GO:0016740">
    <property type="term" value="F:transferase activity"/>
    <property type="evidence" value="ECO:0007669"/>
    <property type="project" value="UniProtKB-UniRule"/>
</dbReference>
<evidence type="ECO:0000256" key="3">
    <source>
        <dbReference type="ARBA" id="ARBA00022630"/>
    </source>
</evidence>
<comment type="catalytic activity">
    <reaction evidence="9 10 12">
        <text>L-threonyl-[protein] + FAD = FMN-L-threonyl-[protein] + AMP + H(+)</text>
        <dbReference type="Rhea" id="RHEA:36847"/>
        <dbReference type="Rhea" id="RHEA-COMP:11060"/>
        <dbReference type="Rhea" id="RHEA-COMP:11061"/>
        <dbReference type="ChEBI" id="CHEBI:15378"/>
        <dbReference type="ChEBI" id="CHEBI:30013"/>
        <dbReference type="ChEBI" id="CHEBI:57692"/>
        <dbReference type="ChEBI" id="CHEBI:74257"/>
        <dbReference type="ChEBI" id="CHEBI:456215"/>
        <dbReference type="EC" id="2.7.1.180"/>
    </reaction>
</comment>
<dbReference type="RefSeq" id="WP_103239439.1">
    <property type="nucleotide sequence ID" value="NZ_JANJZD010000009.1"/>
</dbReference>
<comment type="cofactor">
    <cofactor evidence="11">
        <name>Mg(2+)</name>
        <dbReference type="ChEBI" id="CHEBI:18420"/>
    </cofactor>
    <cofactor evidence="11">
        <name>Mn(2+)</name>
        <dbReference type="ChEBI" id="CHEBI:29035"/>
    </cofactor>
    <text evidence="11">Magnesium. Can also use manganese.</text>
</comment>
<dbReference type="Gene3D" id="3.10.520.10">
    <property type="entry name" value="ApbE-like domains"/>
    <property type="match status" value="1"/>
</dbReference>
<keyword evidence="12" id="KW-0732">Signal</keyword>
<dbReference type="PROSITE" id="PS51257">
    <property type="entry name" value="PROKAR_LIPOPROTEIN"/>
    <property type="match status" value="1"/>
</dbReference>
<keyword evidence="6 10" id="KW-0274">FAD</keyword>
<proteinExistence type="inferred from homology"/>
<keyword evidence="4 10" id="KW-0808">Transferase</keyword>
<evidence type="ECO:0000256" key="4">
    <source>
        <dbReference type="ARBA" id="ARBA00022679"/>
    </source>
</evidence>